<comment type="caution">
    <text evidence="1">The sequence shown here is derived from an EMBL/GenBank/DDBJ whole genome shotgun (WGS) entry which is preliminary data.</text>
</comment>
<dbReference type="EMBL" id="CM042056">
    <property type="protein sequence ID" value="KAI3698085.1"/>
    <property type="molecule type" value="Genomic_DNA"/>
</dbReference>
<accession>A0ACB8ZL84</accession>
<reference evidence="2" key="1">
    <citation type="journal article" date="2022" name="Mol. Ecol. Resour.">
        <title>The genomes of chicory, endive, great burdock and yacon provide insights into Asteraceae palaeo-polyploidization history and plant inulin production.</title>
        <authorList>
            <person name="Fan W."/>
            <person name="Wang S."/>
            <person name="Wang H."/>
            <person name="Wang A."/>
            <person name="Jiang F."/>
            <person name="Liu H."/>
            <person name="Zhao H."/>
            <person name="Xu D."/>
            <person name="Zhang Y."/>
        </authorList>
    </citation>
    <scope>NUCLEOTIDE SEQUENCE [LARGE SCALE GENOMIC DNA]</scope>
    <source>
        <strain evidence="2">cv. Niubang</strain>
    </source>
</reference>
<keyword evidence="2" id="KW-1185">Reference proteome</keyword>
<gene>
    <name evidence="1" type="ORF">L6452_31197</name>
</gene>
<evidence type="ECO:0000313" key="1">
    <source>
        <dbReference type="EMBL" id="KAI3698085.1"/>
    </source>
</evidence>
<protein>
    <submittedName>
        <fullName evidence="1">Uncharacterized protein</fullName>
    </submittedName>
</protein>
<organism evidence="1 2">
    <name type="scientific">Arctium lappa</name>
    <name type="common">Greater burdock</name>
    <name type="synonym">Lappa major</name>
    <dbReference type="NCBI Taxonomy" id="4217"/>
    <lineage>
        <taxon>Eukaryota</taxon>
        <taxon>Viridiplantae</taxon>
        <taxon>Streptophyta</taxon>
        <taxon>Embryophyta</taxon>
        <taxon>Tracheophyta</taxon>
        <taxon>Spermatophyta</taxon>
        <taxon>Magnoliopsida</taxon>
        <taxon>eudicotyledons</taxon>
        <taxon>Gunneridae</taxon>
        <taxon>Pentapetalae</taxon>
        <taxon>asterids</taxon>
        <taxon>campanulids</taxon>
        <taxon>Asterales</taxon>
        <taxon>Asteraceae</taxon>
        <taxon>Carduoideae</taxon>
        <taxon>Cardueae</taxon>
        <taxon>Arctiinae</taxon>
        <taxon>Arctium</taxon>
    </lineage>
</organism>
<proteinExistence type="predicted"/>
<sequence>MVKKIVSKTSTHMKLRAALLSYYLELFLRCLWCFFESLENHNQDKAMVYHNILVIFELQHFLASGIKRVTEAW</sequence>
<name>A0ACB8ZL84_ARCLA</name>
<reference evidence="1 2" key="2">
    <citation type="journal article" date="2022" name="Mol. Ecol. Resour.">
        <title>The genomes of chicory, endive, great burdock and yacon provide insights into Asteraceae paleo-polyploidization history and plant inulin production.</title>
        <authorList>
            <person name="Fan W."/>
            <person name="Wang S."/>
            <person name="Wang H."/>
            <person name="Wang A."/>
            <person name="Jiang F."/>
            <person name="Liu H."/>
            <person name="Zhao H."/>
            <person name="Xu D."/>
            <person name="Zhang Y."/>
        </authorList>
    </citation>
    <scope>NUCLEOTIDE SEQUENCE [LARGE SCALE GENOMIC DNA]</scope>
    <source>
        <strain evidence="2">cv. Niubang</strain>
    </source>
</reference>
<evidence type="ECO:0000313" key="2">
    <source>
        <dbReference type="Proteomes" id="UP001055879"/>
    </source>
</evidence>
<dbReference type="Proteomes" id="UP001055879">
    <property type="component" value="Linkage Group LG10"/>
</dbReference>